<name>A0A1M7Y511_9BACT</name>
<organism evidence="1 2">
    <name type="scientific">Desulfopila aestuarii DSM 18488</name>
    <dbReference type="NCBI Taxonomy" id="1121416"/>
    <lineage>
        <taxon>Bacteria</taxon>
        <taxon>Pseudomonadati</taxon>
        <taxon>Thermodesulfobacteriota</taxon>
        <taxon>Desulfobulbia</taxon>
        <taxon>Desulfobulbales</taxon>
        <taxon>Desulfocapsaceae</taxon>
        <taxon>Desulfopila</taxon>
    </lineage>
</organism>
<keyword evidence="2" id="KW-1185">Reference proteome</keyword>
<dbReference type="Proteomes" id="UP000184603">
    <property type="component" value="Unassembled WGS sequence"/>
</dbReference>
<accession>A0A1M7Y511</accession>
<dbReference type="PANTHER" id="PTHR42827:SF1">
    <property type="entry name" value="IRON-SULFUR CLUSTER-BINDING PROTEIN"/>
    <property type="match status" value="1"/>
</dbReference>
<sequence>MDGTVPTGVPLSQLVKETYRSFQSNSSINNRIAMTEIIQQIDSWMDNPANNSLEPGSDVPAFARPLVGFALGEDDLFRFLKTDIGSDFYWTPEQAFSLAYPDERVGATELTVITWILPQTKQTRLAHRKAVNMPSIEWSKTRHYGEKVNENLRRHVVDLFRSKGYQACAPVLLPQWSRAQSEKYGFASSWSERHAAHVCGLGTFGLSDGLITPAGKAVRVGSVIVRKRYPPTPRTYTNHYEWCLFYSRGKCQACIERCPAGAISKVGHDKAKCKAYIRDVTAVHVEQEQLGFKVNSCGFCQTKVPCENRNPLVGKTFKAEDLR</sequence>
<proteinExistence type="predicted"/>
<evidence type="ECO:0000313" key="2">
    <source>
        <dbReference type="Proteomes" id="UP000184603"/>
    </source>
</evidence>
<protein>
    <recommendedName>
        <fullName evidence="3">4Fe-4S ferredoxin-type domain-containing protein</fullName>
    </recommendedName>
</protein>
<evidence type="ECO:0008006" key="3">
    <source>
        <dbReference type="Google" id="ProtNLM"/>
    </source>
</evidence>
<dbReference type="AlphaFoldDB" id="A0A1M7Y511"/>
<reference evidence="1 2" key="1">
    <citation type="submission" date="2016-12" db="EMBL/GenBank/DDBJ databases">
        <authorList>
            <person name="Song W.-J."/>
            <person name="Kurnit D.M."/>
        </authorList>
    </citation>
    <scope>NUCLEOTIDE SEQUENCE [LARGE SCALE GENOMIC DNA]</scope>
    <source>
        <strain evidence="1 2">DSM 18488</strain>
    </source>
</reference>
<dbReference type="SUPFAM" id="SSF54862">
    <property type="entry name" value="4Fe-4S ferredoxins"/>
    <property type="match status" value="1"/>
</dbReference>
<evidence type="ECO:0000313" key="1">
    <source>
        <dbReference type="EMBL" id="SHO47496.1"/>
    </source>
</evidence>
<dbReference type="PANTHER" id="PTHR42827">
    <property type="entry name" value="IRON-SULFUR CLUSTER-BINDING PROTEIN-RELATED"/>
    <property type="match status" value="1"/>
</dbReference>
<dbReference type="EMBL" id="FRFE01000007">
    <property type="protein sequence ID" value="SHO47496.1"/>
    <property type="molecule type" value="Genomic_DNA"/>
</dbReference>
<dbReference type="STRING" id="1121416.SAMN02745220_01892"/>
<gene>
    <name evidence="1" type="ORF">SAMN02745220_01892</name>
</gene>